<keyword evidence="1" id="KW-0812">Transmembrane</keyword>
<keyword evidence="3" id="KW-1185">Reference proteome</keyword>
<dbReference type="EMBL" id="JAWDGP010000188">
    <property type="protein sequence ID" value="KAK3803094.1"/>
    <property type="molecule type" value="Genomic_DNA"/>
</dbReference>
<dbReference type="Proteomes" id="UP001283361">
    <property type="component" value="Unassembled WGS sequence"/>
</dbReference>
<comment type="caution">
    <text evidence="2">The sequence shown here is derived from an EMBL/GenBank/DDBJ whole genome shotgun (WGS) entry which is preliminary data.</text>
</comment>
<sequence length="205" mass="22727">MALAGCSFEQFPSSRIPRYRKMSVMRLETDLAAPLIILDDQTVTPIVSTSCVGLETELVSTPSILHQFELALFSSLQIILLTATSCLSAVLFDKKRIPQVQKVNHGASCLIQFGDSHQFEVCLSFQSASTCTSAQKLFFRQRKRHPFDQPILKVTARSTANPGHLGVPVDSDKDKSVLGRLMDISRLTLSSACHCGYHRSRLFLL</sequence>
<name>A0AAE1BB37_9GAST</name>
<proteinExistence type="predicted"/>
<feature type="transmembrane region" description="Helical" evidence="1">
    <location>
        <begin position="70"/>
        <end position="92"/>
    </location>
</feature>
<organism evidence="2 3">
    <name type="scientific">Elysia crispata</name>
    <name type="common">lettuce slug</name>
    <dbReference type="NCBI Taxonomy" id="231223"/>
    <lineage>
        <taxon>Eukaryota</taxon>
        <taxon>Metazoa</taxon>
        <taxon>Spiralia</taxon>
        <taxon>Lophotrochozoa</taxon>
        <taxon>Mollusca</taxon>
        <taxon>Gastropoda</taxon>
        <taxon>Heterobranchia</taxon>
        <taxon>Euthyneura</taxon>
        <taxon>Panpulmonata</taxon>
        <taxon>Sacoglossa</taxon>
        <taxon>Placobranchoidea</taxon>
        <taxon>Plakobranchidae</taxon>
        <taxon>Elysia</taxon>
    </lineage>
</organism>
<reference evidence="2" key="1">
    <citation type="journal article" date="2023" name="G3 (Bethesda)">
        <title>A reference genome for the long-term kleptoplast-retaining sea slug Elysia crispata morphotype clarki.</title>
        <authorList>
            <person name="Eastman K.E."/>
            <person name="Pendleton A.L."/>
            <person name="Shaikh M.A."/>
            <person name="Suttiyut T."/>
            <person name="Ogas R."/>
            <person name="Tomko P."/>
            <person name="Gavelis G."/>
            <person name="Widhalm J.R."/>
            <person name="Wisecaver J.H."/>
        </authorList>
    </citation>
    <scope>NUCLEOTIDE SEQUENCE</scope>
    <source>
        <strain evidence="2">ECLA1</strain>
    </source>
</reference>
<protein>
    <submittedName>
        <fullName evidence="2">Uncharacterized protein</fullName>
    </submittedName>
</protein>
<dbReference type="AlphaFoldDB" id="A0AAE1BB37"/>
<evidence type="ECO:0000313" key="3">
    <source>
        <dbReference type="Proteomes" id="UP001283361"/>
    </source>
</evidence>
<gene>
    <name evidence="2" type="ORF">RRG08_028015</name>
</gene>
<accession>A0AAE1BB37</accession>
<keyword evidence="1" id="KW-0472">Membrane</keyword>
<evidence type="ECO:0000256" key="1">
    <source>
        <dbReference type="SAM" id="Phobius"/>
    </source>
</evidence>
<evidence type="ECO:0000313" key="2">
    <source>
        <dbReference type="EMBL" id="KAK3803094.1"/>
    </source>
</evidence>
<keyword evidence="1" id="KW-1133">Transmembrane helix</keyword>